<keyword evidence="2" id="KW-0812">Transmembrane</keyword>
<organism evidence="3 4">
    <name type="scientific">Candidatus Komeilibacteria bacterium RIFCSPLOWO2_02_FULL_48_11</name>
    <dbReference type="NCBI Taxonomy" id="1798553"/>
    <lineage>
        <taxon>Bacteria</taxon>
        <taxon>Candidatus Komeiliibacteriota</taxon>
    </lineage>
</organism>
<accession>A0A1G2BTL0</accession>
<keyword evidence="2" id="KW-0472">Membrane</keyword>
<gene>
    <name evidence="3" type="ORF">A3H70_01490</name>
</gene>
<evidence type="ECO:0000256" key="1">
    <source>
        <dbReference type="SAM" id="MobiDB-lite"/>
    </source>
</evidence>
<dbReference type="STRING" id="1798553.A3H70_01490"/>
<sequence>MPEQKNIEPAPGPAAPEAGNLTPSRLEELMAENLALTREIHALTSKTRRYIYFAQVATVIKLVLIIGPLIAAALFLPPYLKQALAAYKELLGNGTGETAVEGNNIIKSFLGTDLEKLQEMKDLLDDYQKE</sequence>
<name>A0A1G2BTL0_9BACT</name>
<dbReference type="Proteomes" id="UP000178109">
    <property type="component" value="Unassembled WGS sequence"/>
</dbReference>
<comment type="caution">
    <text evidence="3">The sequence shown here is derived from an EMBL/GenBank/DDBJ whole genome shotgun (WGS) entry which is preliminary data.</text>
</comment>
<dbReference type="EMBL" id="MHKO01000040">
    <property type="protein sequence ID" value="OGY91690.1"/>
    <property type="molecule type" value="Genomic_DNA"/>
</dbReference>
<feature type="region of interest" description="Disordered" evidence="1">
    <location>
        <begin position="1"/>
        <end position="20"/>
    </location>
</feature>
<keyword evidence="2" id="KW-1133">Transmembrane helix</keyword>
<protein>
    <submittedName>
        <fullName evidence="3">Uncharacterized protein</fullName>
    </submittedName>
</protein>
<reference evidence="3 4" key="1">
    <citation type="journal article" date="2016" name="Nat. Commun.">
        <title>Thousands of microbial genomes shed light on interconnected biogeochemical processes in an aquifer system.</title>
        <authorList>
            <person name="Anantharaman K."/>
            <person name="Brown C.T."/>
            <person name="Hug L.A."/>
            <person name="Sharon I."/>
            <person name="Castelle C.J."/>
            <person name="Probst A.J."/>
            <person name="Thomas B.C."/>
            <person name="Singh A."/>
            <person name="Wilkins M.J."/>
            <person name="Karaoz U."/>
            <person name="Brodie E.L."/>
            <person name="Williams K.H."/>
            <person name="Hubbard S.S."/>
            <person name="Banfield J.F."/>
        </authorList>
    </citation>
    <scope>NUCLEOTIDE SEQUENCE [LARGE SCALE GENOMIC DNA]</scope>
</reference>
<evidence type="ECO:0000256" key="2">
    <source>
        <dbReference type="SAM" id="Phobius"/>
    </source>
</evidence>
<proteinExistence type="predicted"/>
<evidence type="ECO:0000313" key="3">
    <source>
        <dbReference type="EMBL" id="OGY91690.1"/>
    </source>
</evidence>
<feature type="transmembrane region" description="Helical" evidence="2">
    <location>
        <begin position="50"/>
        <end position="76"/>
    </location>
</feature>
<dbReference type="AlphaFoldDB" id="A0A1G2BTL0"/>
<evidence type="ECO:0000313" key="4">
    <source>
        <dbReference type="Proteomes" id="UP000178109"/>
    </source>
</evidence>